<accession>A0A6J5N1T7</accession>
<dbReference type="Pfam" id="PF13385">
    <property type="entry name" value="Laminin_G_3"/>
    <property type="match status" value="1"/>
</dbReference>
<dbReference type="Gene3D" id="2.60.120.200">
    <property type="match status" value="1"/>
</dbReference>
<protein>
    <submittedName>
        <fullName evidence="1">Concanavalin A-like lectin/glucanases superfamily</fullName>
    </submittedName>
</protein>
<reference evidence="1" key="1">
    <citation type="submission" date="2020-04" db="EMBL/GenBank/DDBJ databases">
        <authorList>
            <person name="Chiriac C."/>
            <person name="Salcher M."/>
            <person name="Ghai R."/>
            <person name="Kavagutti S V."/>
        </authorList>
    </citation>
    <scope>NUCLEOTIDE SEQUENCE</scope>
</reference>
<name>A0A6J5N1T7_9CAUD</name>
<dbReference type="GO" id="GO:0030246">
    <property type="term" value="F:carbohydrate binding"/>
    <property type="evidence" value="ECO:0007669"/>
    <property type="project" value="UniProtKB-KW"/>
</dbReference>
<dbReference type="InterPro" id="IPR013320">
    <property type="entry name" value="ConA-like_dom_sf"/>
</dbReference>
<gene>
    <name evidence="1" type="ORF">UFOVP600_49</name>
</gene>
<organism evidence="1">
    <name type="scientific">uncultured Caudovirales phage</name>
    <dbReference type="NCBI Taxonomy" id="2100421"/>
    <lineage>
        <taxon>Viruses</taxon>
        <taxon>Duplodnaviria</taxon>
        <taxon>Heunggongvirae</taxon>
        <taxon>Uroviricota</taxon>
        <taxon>Caudoviricetes</taxon>
        <taxon>Peduoviridae</taxon>
        <taxon>Maltschvirus</taxon>
        <taxon>Maltschvirus maltsch</taxon>
    </lineage>
</organism>
<dbReference type="EMBL" id="LR796560">
    <property type="protein sequence ID" value="CAB4152081.1"/>
    <property type="molecule type" value="Genomic_DNA"/>
</dbReference>
<keyword evidence="1" id="KW-0430">Lectin</keyword>
<evidence type="ECO:0000313" key="1">
    <source>
        <dbReference type="EMBL" id="CAB4152081.1"/>
    </source>
</evidence>
<dbReference type="SUPFAM" id="SSF49899">
    <property type="entry name" value="Concanavalin A-like lectins/glucanases"/>
    <property type="match status" value="1"/>
</dbReference>
<sequence length="240" mass="25484">MSRYYRSFLEESVITPSNLIMNLDAGNPLSYSGSGTTWTDLSGTGKNGTLVNGVTYSSSSGGVLVLDGTNDYISFGLGSYKSIFGINTSFNCWVKYTSISGSSMAVFGDWNSAATLETARFSLNGYINTPGSVGGYLIQAGATTGNISSTTTILQNVWYNYCMTYDGTTEKLYVNGIQEATDTYSPISIAGGGNFTIGRSGDYNGGYAPINIGIFQGYNKTLTSTEVTANFNASKTRFGL</sequence>
<proteinExistence type="predicted"/>